<dbReference type="Gene3D" id="3.40.50.300">
    <property type="entry name" value="P-loop containing nucleotide triphosphate hydrolases"/>
    <property type="match status" value="1"/>
</dbReference>
<keyword evidence="4" id="KW-1185">Reference proteome</keyword>
<dbReference type="SUPFAM" id="SSF52540">
    <property type="entry name" value="P-loop containing nucleoside triphosphate hydrolases"/>
    <property type="match status" value="1"/>
</dbReference>
<organism evidence="3 4">
    <name type="scientific">Talaromyces islandicus</name>
    <name type="common">Penicillium islandicum</name>
    <dbReference type="NCBI Taxonomy" id="28573"/>
    <lineage>
        <taxon>Eukaryota</taxon>
        <taxon>Fungi</taxon>
        <taxon>Dikarya</taxon>
        <taxon>Ascomycota</taxon>
        <taxon>Pezizomycotina</taxon>
        <taxon>Eurotiomycetes</taxon>
        <taxon>Eurotiomycetidae</taxon>
        <taxon>Eurotiales</taxon>
        <taxon>Trichocomaceae</taxon>
        <taxon>Talaromyces</taxon>
        <taxon>Talaromyces sect. Islandici</taxon>
    </lineage>
</organism>
<dbReference type="Proteomes" id="UP000054383">
    <property type="component" value="Unassembled WGS sequence"/>
</dbReference>
<name>A0A0U1M6F0_TALIS</name>
<evidence type="ECO:0000256" key="2">
    <source>
        <dbReference type="ARBA" id="ARBA00022840"/>
    </source>
</evidence>
<accession>A0A0U1M6F0</accession>
<dbReference type="EMBL" id="CVMT01000008">
    <property type="protein sequence ID" value="CRG90631.1"/>
    <property type="molecule type" value="Genomic_DNA"/>
</dbReference>
<dbReference type="AlphaFoldDB" id="A0A0U1M6F0"/>
<dbReference type="OrthoDB" id="6500128at2759"/>
<protein>
    <recommendedName>
        <fullName evidence="5">ABC transporter domain-containing protein</fullName>
    </recommendedName>
</protein>
<keyword evidence="2" id="KW-0067">ATP-binding</keyword>
<dbReference type="PANTHER" id="PTHR24223:SF399">
    <property type="entry name" value="ABC TRANSPORTER ATNG"/>
    <property type="match status" value="1"/>
</dbReference>
<dbReference type="GO" id="GO:0016020">
    <property type="term" value="C:membrane"/>
    <property type="evidence" value="ECO:0007669"/>
    <property type="project" value="TreeGrafter"/>
</dbReference>
<gene>
    <name evidence="3" type="ORF">PISL3812_07675</name>
</gene>
<evidence type="ECO:0000256" key="1">
    <source>
        <dbReference type="ARBA" id="ARBA00022741"/>
    </source>
</evidence>
<dbReference type="GO" id="GO:0005524">
    <property type="term" value="F:ATP binding"/>
    <property type="evidence" value="ECO:0007669"/>
    <property type="project" value="UniProtKB-KW"/>
</dbReference>
<keyword evidence="1" id="KW-0547">Nucleotide-binding</keyword>
<evidence type="ECO:0000313" key="4">
    <source>
        <dbReference type="Proteomes" id="UP000054383"/>
    </source>
</evidence>
<evidence type="ECO:0000313" key="3">
    <source>
        <dbReference type="EMBL" id="CRG90631.1"/>
    </source>
</evidence>
<dbReference type="OMA" id="ITIRTEF"/>
<dbReference type="GO" id="GO:0042626">
    <property type="term" value="F:ATPase-coupled transmembrane transporter activity"/>
    <property type="evidence" value="ECO:0007669"/>
    <property type="project" value="TreeGrafter"/>
</dbReference>
<dbReference type="PANTHER" id="PTHR24223">
    <property type="entry name" value="ATP-BINDING CASSETTE SUB-FAMILY C"/>
    <property type="match status" value="1"/>
</dbReference>
<evidence type="ECO:0008006" key="5">
    <source>
        <dbReference type="Google" id="ProtNLM"/>
    </source>
</evidence>
<sequence>MDRLSQGQRQLLSLGRAMFADKIILFDEANSSIDEWSERLFRWILHQQFIGCTVVAIVHRLEAVADFDRIAIMSSGYLVEWDSPKALLSRDSEFKRLFDLELD</sequence>
<reference evidence="3 4" key="1">
    <citation type="submission" date="2015-04" db="EMBL/GenBank/DDBJ databases">
        <authorList>
            <person name="Syromyatnikov M.Y."/>
            <person name="Popov V.N."/>
        </authorList>
    </citation>
    <scope>NUCLEOTIDE SEQUENCE [LARGE SCALE GENOMIC DNA]</scope>
    <source>
        <strain evidence="3">WF-38-12</strain>
    </source>
</reference>
<dbReference type="InterPro" id="IPR027417">
    <property type="entry name" value="P-loop_NTPase"/>
</dbReference>
<dbReference type="InterPro" id="IPR050173">
    <property type="entry name" value="ABC_transporter_C-like"/>
</dbReference>
<dbReference type="STRING" id="28573.A0A0U1M6F0"/>
<proteinExistence type="predicted"/>